<evidence type="ECO:0000256" key="5">
    <source>
        <dbReference type="ARBA" id="ARBA00023274"/>
    </source>
</evidence>
<evidence type="ECO:0000313" key="12">
    <source>
        <dbReference type="EMBL" id="AIT95214.1"/>
    </source>
</evidence>
<keyword evidence="4 7" id="KW-0689">Ribosomal protein</keyword>
<dbReference type="Pfam" id="PF00163">
    <property type="entry name" value="Ribosomal_S4"/>
    <property type="match status" value="1"/>
</dbReference>
<comment type="function">
    <text evidence="7">With S5 and S12 plays an important role in translational accuracy.</text>
</comment>
<dbReference type="EMBL" id="KM462882">
    <property type="protein sequence ID" value="AIT95214.1"/>
    <property type="molecule type" value="Genomic_DNA"/>
</dbReference>
<dbReference type="NCBIfam" id="NF003717">
    <property type="entry name" value="PRK05327.1"/>
    <property type="match status" value="1"/>
</dbReference>
<dbReference type="PROSITE" id="PS00632">
    <property type="entry name" value="RIBOSOMAL_S4"/>
    <property type="match status" value="1"/>
</dbReference>
<dbReference type="InterPro" id="IPR022801">
    <property type="entry name" value="Ribosomal_uS4"/>
</dbReference>
<comment type="subunit">
    <text evidence="7">Part of the 30S ribosomal subunit. Contacts protein S5. The interaction surface between S4 and S5 is involved in control of translational fidelity.</text>
</comment>
<keyword evidence="3 7" id="KW-0694">RNA-binding</keyword>
<evidence type="ECO:0000256" key="4">
    <source>
        <dbReference type="ARBA" id="ARBA00022980"/>
    </source>
</evidence>
<dbReference type="AlphaFoldDB" id="A0A097KPT9"/>
<comment type="function">
    <text evidence="7">One of the primary rRNA binding proteins, it binds directly to 16S rRNA where it nucleates assembly of the body of the 30S subunit.</text>
</comment>
<dbReference type="SUPFAM" id="SSF55174">
    <property type="entry name" value="Alpha-L RNA-binding motif"/>
    <property type="match status" value="1"/>
</dbReference>
<proteinExistence type="inferred from homology"/>
<dbReference type="SMART" id="SM01390">
    <property type="entry name" value="Ribosomal_S4"/>
    <property type="match status" value="1"/>
</dbReference>
<dbReference type="SMART" id="SM00363">
    <property type="entry name" value="S4"/>
    <property type="match status" value="1"/>
</dbReference>
<dbReference type="GO" id="GO:0003735">
    <property type="term" value="F:structural constituent of ribosome"/>
    <property type="evidence" value="ECO:0007669"/>
    <property type="project" value="InterPro"/>
</dbReference>
<evidence type="ECO:0000256" key="8">
    <source>
        <dbReference type="RuleBase" id="RU003699"/>
    </source>
</evidence>
<evidence type="ECO:0000256" key="7">
    <source>
        <dbReference type="HAMAP-Rule" id="MF_01306"/>
    </source>
</evidence>
<dbReference type="HAMAP" id="MF_01306_B">
    <property type="entry name" value="Ribosomal_uS4_B"/>
    <property type="match status" value="1"/>
</dbReference>
<name>A0A097KPT9_9CHLO</name>
<dbReference type="PANTHER" id="PTHR11831">
    <property type="entry name" value="30S 40S RIBOSOMAL PROTEIN"/>
    <property type="match status" value="1"/>
</dbReference>
<dbReference type="GO" id="GO:0006412">
    <property type="term" value="P:translation"/>
    <property type="evidence" value="ECO:0007669"/>
    <property type="project" value="UniProtKB-UniRule"/>
</dbReference>
<dbReference type="InterPro" id="IPR018079">
    <property type="entry name" value="Ribosomal_uS4_CS"/>
</dbReference>
<reference evidence="12" key="1">
    <citation type="journal article" date="2014" name="BMC Evol. Biol.">
        <title>Chloroplast phylogenomic analysis resolves deep-level relationships within the green algal class Trebouxiophyceae.</title>
        <authorList>
            <person name="Lemieux C."/>
            <person name="Otis C."/>
            <person name="Turmel M."/>
        </authorList>
    </citation>
    <scope>NUCLEOTIDE SEQUENCE</scope>
</reference>
<accession>A0A097KPT9</accession>
<gene>
    <name evidence="7 12" type="primary">rps4</name>
</gene>
<protein>
    <recommendedName>
        <fullName evidence="6 7">Small ribosomal subunit protein uS4c</fullName>
    </recommendedName>
</protein>
<evidence type="ECO:0000256" key="9">
    <source>
        <dbReference type="SAM" id="MobiDB-lite"/>
    </source>
</evidence>
<dbReference type="InterPro" id="IPR036986">
    <property type="entry name" value="S4_RNA-bd_sf"/>
</dbReference>
<dbReference type="InterPro" id="IPR005709">
    <property type="entry name" value="Ribosomal_uS4_bac-type"/>
</dbReference>
<dbReference type="PROSITE" id="PS50889">
    <property type="entry name" value="S4"/>
    <property type="match status" value="1"/>
</dbReference>
<dbReference type="Gene3D" id="3.10.290.10">
    <property type="entry name" value="RNA-binding S4 domain"/>
    <property type="match status" value="1"/>
</dbReference>
<evidence type="ECO:0000256" key="6">
    <source>
        <dbReference type="ARBA" id="ARBA00035158"/>
    </source>
</evidence>
<dbReference type="RefSeq" id="YP_009106358.1">
    <property type="nucleotide sequence ID" value="NC_025543.1"/>
</dbReference>
<evidence type="ECO:0000256" key="3">
    <source>
        <dbReference type="ARBA" id="ARBA00022884"/>
    </source>
</evidence>
<dbReference type="GO" id="GO:0042274">
    <property type="term" value="P:ribosomal small subunit biogenesis"/>
    <property type="evidence" value="ECO:0007669"/>
    <property type="project" value="TreeGrafter"/>
</dbReference>
<dbReference type="InterPro" id="IPR002942">
    <property type="entry name" value="S4_RNA-bd"/>
</dbReference>
<dbReference type="GeneID" id="22160703"/>
<evidence type="ECO:0000259" key="11">
    <source>
        <dbReference type="SMART" id="SM01390"/>
    </source>
</evidence>
<dbReference type="Pfam" id="PF01479">
    <property type="entry name" value="S4"/>
    <property type="match status" value="1"/>
</dbReference>
<keyword evidence="12" id="KW-0934">Plastid</keyword>
<dbReference type="GO" id="GO:0009507">
    <property type="term" value="C:chloroplast"/>
    <property type="evidence" value="ECO:0007669"/>
    <property type="project" value="UniProtKB-SubCell"/>
</dbReference>
<sequence length="202" mass="23244">MSRYRGPRLRIVRRLGDLPGLTKKVANRQTPPGQHGSTPKKLSQYGIRLQEKQKLRYNYGITETQLIKYIRQARRLKGSTGEVLLQLLEMRLDNLVYRLGMAPTISAARQLISHGHIIVNNKKVNIPSYQCQPKEIISVVEKKQSRELIADFLKLSKSILIPPNISFNKENMSAVINAVIAREWVKLNIQELLIVEYYSRKV</sequence>
<dbReference type="FunFam" id="3.10.290.10:FF:000001">
    <property type="entry name" value="30S ribosomal protein S4"/>
    <property type="match status" value="1"/>
</dbReference>
<evidence type="ECO:0000256" key="2">
    <source>
        <dbReference type="ARBA" id="ARBA00022730"/>
    </source>
</evidence>
<keyword evidence="2 7" id="KW-0699">rRNA-binding</keyword>
<keyword evidence="12" id="KW-0150">Chloroplast</keyword>
<keyword evidence="5 7" id="KW-0687">Ribonucleoprotein</keyword>
<organism evidence="12">
    <name type="scientific">Fusochloris perforata</name>
    <dbReference type="NCBI Taxonomy" id="106203"/>
    <lineage>
        <taxon>Eukaryota</taxon>
        <taxon>Viridiplantae</taxon>
        <taxon>Chlorophyta</taxon>
        <taxon>core chlorophytes</taxon>
        <taxon>Trebouxiophyceae</taxon>
        <taxon>Microthamniales</taxon>
        <taxon>Microthamniaceae</taxon>
        <taxon>Fusochloris</taxon>
    </lineage>
</organism>
<geneLocation type="chloroplast" evidence="12"/>
<evidence type="ECO:0000256" key="1">
    <source>
        <dbReference type="ARBA" id="ARBA00007465"/>
    </source>
</evidence>
<dbReference type="GO" id="GO:0015935">
    <property type="term" value="C:small ribosomal subunit"/>
    <property type="evidence" value="ECO:0007669"/>
    <property type="project" value="InterPro"/>
</dbReference>
<feature type="domain" description="Small ribosomal subunit protein uS4 N-terminal" evidence="11">
    <location>
        <begin position="3"/>
        <end position="89"/>
    </location>
</feature>
<dbReference type="InterPro" id="IPR001912">
    <property type="entry name" value="Ribosomal_uS4_N"/>
</dbReference>
<evidence type="ECO:0000259" key="10">
    <source>
        <dbReference type="SMART" id="SM00363"/>
    </source>
</evidence>
<comment type="similarity">
    <text evidence="1 7 8">Belongs to the universal ribosomal protein uS4 family.</text>
</comment>
<dbReference type="FunFam" id="1.10.1050.10:FF:000002">
    <property type="entry name" value="30S ribosomal protein S4, chloroplastic"/>
    <property type="match status" value="1"/>
</dbReference>
<comment type="subcellular location">
    <subcellularLocation>
        <location evidence="7">Plastid</location>
        <location evidence="7">Chloroplast</location>
    </subcellularLocation>
</comment>
<feature type="domain" description="RNA-binding S4" evidence="10">
    <location>
        <begin position="90"/>
        <end position="154"/>
    </location>
</feature>
<dbReference type="Gene3D" id="1.10.1050.10">
    <property type="entry name" value="Ribosomal Protein S4 Delta 41, Chain A, domain 1"/>
    <property type="match status" value="1"/>
</dbReference>
<dbReference type="NCBIfam" id="TIGR01017">
    <property type="entry name" value="rpsD_bact"/>
    <property type="match status" value="1"/>
</dbReference>
<feature type="compositionally biased region" description="Polar residues" evidence="9">
    <location>
        <begin position="27"/>
        <end position="41"/>
    </location>
</feature>
<dbReference type="PANTHER" id="PTHR11831:SF4">
    <property type="entry name" value="SMALL RIBOSOMAL SUBUNIT PROTEIN US4M"/>
    <property type="match status" value="1"/>
</dbReference>
<dbReference type="GO" id="GO:0019843">
    <property type="term" value="F:rRNA binding"/>
    <property type="evidence" value="ECO:0007669"/>
    <property type="project" value="UniProtKB-UniRule"/>
</dbReference>
<dbReference type="CDD" id="cd00165">
    <property type="entry name" value="S4"/>
    <property type="match status" value="1"/>
</dbReference>
<feature type="region of interest" description="Disordered" evidence="9">
    <location>
        <begin position="22"/>
        <end position="43"/>
    </location>
</feature>